<evidence type="ECO:0000313" key="12">
    <source>
        <dbReference type="EMBL" id="RUO35820.1"/>
    </source>
</evidence>
<evidence type="ECO:0000256" key="5">
    <source>
        <dbReference type="ARBA" id="ARBA00022448"/>
    </source>
</evidence>
<dbReference type="GO" id="GO:0003774">
    <property type="term" value="F:cytoskeletal motor activity"/>
    <property type="evidence" value="ECO:0007669"/>
    <property type="project" value="InterPro"/>
</dbReference>
<dbReference type="InterPro" id="IPR018035">
    <property type="entry name" value="Flagellar_FliH/T3SS_HrpE"/>
</dbReference>
<proteinExistence type="inferred from homology"/>
<comment type="caution">
    <text evidence="12">The sequence shown here is derived from an EMBL/GenBank/DDBJ whole genome shotgun (WGS) entry which is preliminary data.</text>
</comment>
<feature type="region of interest" description="Disordered" evidence="10">
    <location>
        <begin position="1"/>
        <end position="20"/>
    </location>
</feature>
<keyword evidence="12" id="KW-0282">Flagellum</keyword>
<evidence type="ECO:0000256" key="9">
    <source>
        <dbReference type="ARBA" id="ARBA00023225"/>
    </source>
</evidence>
<reference evidence="12 13" key="1">
    <citation type="journal article" date="2011" name="Front. Microbiol.">
        <title>Genomic signatures of strain selection and enhancement in Bacillus atrophaeus var. globigii, a historical biowarfare simulant.</title>
        <authorList>
            <person name="Gibbons H.S."/>
            <person name="Broomall S.M."/>
            <person name="McNew L.A."/>
            <person name="Daligault H."/>
            <person name="Chapman C."/>
            <person name="Bruce D."/>
            <person name="Karavis M."/>
            <person name="Krepps M."/>
            <person name="McGregor P.A."/>
            <person name="Hong C."/>
            <person name="Park K.H."/>
            <person name="Akmal A."/>
            <person name="Feldman A."/>
            <person name="Lin J.S."/>
            <person name="Chang W.E."/>
            <person name="Higgs B.W."/>
            <person name="Demirev P."/>
            <person name="Lindquist J."/>
            <person name="Liem A."/>
            <person name="Fochler E."/>
            <person name="Read T.D."/>
            <person name="Tapia R."/>
            <person name="Johnson S."/>
            <person name="Bishop-Lilly K.A."/>
            <person name="Detter C."/>
            <person name="Han C."/>
            <person name="Sozhamannan S."/>
            <person name="Rosenzweig C.N."/>
            <person name="Skowronski E.W."/>
        </authorList>
    </citation>
    <scope>NUCLEOTIDE SEQUENCE [LARGE SCALE GENOMIC DNA]</scope>
    <source>
        <strain evidence="12 13">GYP-17</strain>
    </source>
</reference>
<dbReference type="Pfam" id="PF02108">
    <property type="entry name" value="FliH"/>
    <property type="match status" value="1"/>
</dbReference>
<dbReference type="EMBL" id="PIPM01000002">
    <property type="protein sequence ID" value="RUO35820.1"/>
    <property type="molecule type" value="Genomic_DNA"/>
</dbReference>
<gene>
    <name evidence="12" type="ORF">CWE11_03440</name>
</gene>
<dbReference type="AlphaFoldDB" id="A0A432WPT7"/>
<dbReference type="InterPro" id="IPR000563">
    <property type="entry name" value="Flag_FliH"/>
</dbReference>
<keyword evidence="8" id="KW-0653">Protein transport</keyword>
<evidence type="ECO:0000313" key="13">
    <source>
        <dbReference type="Proteomes" id="UP000288405"/>
    </source>
</evidence>
<keyword evidence="5" id="KW-0813">Transport</keyword>
<evidence type="ECO:0000256" key="4">
    <source>
        <dbReference type="ARBA" id="ARBA00016507"/>
    </source>
</evidence>
<comment type="function">
    <text evidence="1">Needed for flagellar regrowth and assembly.</text>
</comment>
<evidence type="ECO:0000259" key="11">
    <source>
        <dbReference type="Pfam" id="PF02108"/>
    </source>
</evidence>
<dbReference type="PRINTS" id="PR01003">
    <property type="entry name" value="FLGFLIH"/>
</dbReference>
<evidence type="ECO:0000256" key="1">
    <source>
        <dbReference type="ARBA" id="ARBA00003041"/>
    </source>
</evidence>
<feature type="compositionally biased region" description="Basic and acidic residues" evidence="10">
    <location>
        <begin position="11"/>
        <end position="20"/>
    </location>
</feature>
<keyword evidence="9" id="KW-1006">Bacterial flagellum protein export</keyword>
<dbReference type="Proteomes" id="UP000288405">
    <property type="component" value="Unassembled WGS sequence"/>
</dbReference>
<feature type="region of interest" description="Disordered" evidence="10">
    <location>
        <begin position="225"/>
        <end position="252"/>
    </location>
</feature>
<evidence type="ECO:0000256" key="8">
    <source>
        <dbReference type="ARBA" id="ARBA00022927"/>
    </source>
</evidence>
<keyword evidence="12" id="KW-0966">Cell projection</keyword>
<dbReference type="GO" id="GO:0071973">
    <property type="term" value="P:bacterial-type flagellum-dependent cell motility"/>
    <property type="evidence" value="ECO:0007669"/>
    <property type="project" value="InterPro"/>
</dbReference>
<keyword evidence="13" id="KW-1185">Reference proteome</keyword>
<keyword evidence="12" id="KW-0969">Cilium</keyword>
<name>A0A432WPT7_9GAMM</name>
<dbReference type="PANTHER" id="PTHR34982">
    <property type="entry name" value="YOP PROTEINS TRANSLOCATION PROTEIN L"/>
    <property type="match status" value="1"/>
</dbReference>
<evidence type="ECO:0000256" key="10">
    <source>
        <dbReference type="SAM" id="MobiDB-lite"/>
    </source>
</evidence>
<dbReference type="RefSeq" id="WP_126776199.1">
    <property type="nucleotide sequence ID" value="NZ_PIPM01000002.1"/>
</dbReference>
<feature type="compositionally biased region" description="Basic and acidic residues" evidence="10">
    <location>
        <begin position="225"/>
        <end position="238"/>
    </location>
</feature>
<dbReference type="GO" id="GO:0044781">
    <property type="term" value="P:bacterial-type flagellum organization"/>
    <property type="evidence" value="ECO:0007669"/>
    <property type="project" value="UniProtKB-KW"/>
</dbReference>
<dbReference type="GO" id="GO:0005829">
    <property type="term" value="C:cytosol"/>
    <property type="evidence" value="ECO:0007669"/>
    <property type="project" value="TreeGrafter"/>
</dbReference>
<evidence type="ECO:0000256" key="3">
    <source>
        <dbReference type="ARBA" id="ARBA00006602"/>
    </source>
</evidence>
<dbReference type="GO" id="GO:0015031">
    <property type="term" value="P:protein transport"/>
    <property type="evidence" value="ECO:0007669"/>
    <property type="project" value="UniProtKB-KW"/>
</dbReference>
<feature type="compositionally biased region" description="Basic residues" evidence="10">
    <location>
        <begin position="242"/>
        <end position="252"/>
    </location>
</feature>
<keyword evidence="7" id="KW-1005">Bacterial flagellum biogenesis</keyword>
<feature type="domain" description="Flagellar assembly protein FliH/Type III secretion system HrpE" evidence="11">
    <location>
        <begin position="114"/>
        <end position="237"/>
    </location>
</feature>
<evidence type="ECO:0000256" key="7">
    <source>
        <dbReference type="ARBA" id="ARBA00022795"/>
    </source>
</evidence>
<dbReference type="GO" id="GO:0009288">
    <property type="term" value="C:bacterial-type flagellum"/>
    <property type="evidence" value="ECO:0007669"/>
    <property type="project" value="InterPro"/>
</dbReference>
<comment type="subcellular location">
    <subcellularLocation>
        <location evidence="2">Cytoplasm</location>
    </subcellularLocation>
</comment>
<protein>
    <recommendedName>
        <fullName evidence="4">Flagellar assembly protein FliH</fullName>
    </recommendedName>
</protein>
<evidence type="ECO:0000256" key="2">
    <source>
        <dbReference type="ARBA" id="ARBA00004496"/>
    </source>
</evidence>
<accession>A0A432WPT7</accession>
<dbReference type="PANTHER" id="PTHR34982:SF1">
    <property type="entry name" value="FLAGELLAR ASSEMBLY PROTEIN FLIH"/>
    <property type="match status" value="1"/>
</dbReference>
<evidence type="ECO:0000256" key="6">
    <source>
        <dbReference type="ARBA" id="ARBA00022490"/>
    </source>
</evidence>
<dbReference type="SUPFAM" id="SSF160527">
    <property type="entry name" value="V-type ATPase subunit E-like"/>
    <property type="match status" value="1"/>
</dbReference>
<organism evidence="12 13">
    <name type="scientific">Aliidiomarina sanyensis</name>
    <dbReference type="NCBI Taxonomy" id="1249555"/>
    <lineage>
        <taxon>Bacteria</taxon>
        <taxon>Pseudomonadati</taxon>
        <taxon>Pseudomonadota</taxon>
        <taxon>Gammaproteobacteria</taxon>
        <taxon>Alteromonadales</taxon>
        <taxon>Idiomarinaceae</taxon>
        <taxon>Aliidiomarina</taxon>
    </lineage>
</organism>
<keyword evidence="6" id="KW-0963">Cytoplasm</keyword>
<dbReference type="InterPro" id="IPR051472">
    <property type="entry name" value="T3SS_Stator/FliH"/>
</dbReference>
<sequence length="252" mass="28729">MFKPFSPQTEVRSRSERTETDILSGENWRRWRLDELKPENPALKAKISAESAARKAEFIRNAEIEALKEQARKEAYELAYQEGLKAGHDEGFEKGYEEAQAAVAAEKEQLIGQAVEPVKALASEFSLRMNKLDTLMGESLVELAMAVGVQLARCELDHKPEHVLNIVRDLLHSEPALTDKPRLYVSPHDLELIEQHLKEELHHAGWHLQADERLERGGCRLVSQKGERDASWETRSEAARQQIRKRHGAIEE</sequence>
<comment type="similarity">
    <text evidence="3">Belongs to the FliH family.</text>
</comment>
<dbReference type="OrthoDB" id="6415116at2"/>
<feature type="compositionally biased region" description="Polar residues" evidence="10">
    <location>
        <begin position="1"/>
        <end position="10"/>
    </location>
</feature>